<dbReference type="PANTHER" id="PTHR30143:SF0">
    <property type="entry name" value="2-KETO-4-PENTENOATE HYDRATASE"/>
    <property type="match status" value="1"/>
</dbReference>
<evidence type="ECO:0000313" key="2">
    <source>
        <dbReference type="Proteomes" id="UP001597478"/>
    </source>
</evidence>
<dbReference type="InterPro" id="IPR050772">
    <property type="entry name" value="Hydratase-Decarb/MhpD_sf"/>
</dbReference>
<keyword evidence="2" id="KW-1185">Reference proteome</keyword>
<comment type="caution">
    <text evidence="1">The sequence shown here is derived from an EMBL/GenBank/DDBJ whole genome shotgun (WGS) entry which is preliminary data.</text>
</comment>
<dbReference type="InterPro" id="IPR036663">
    <property type="entry name" value="Fumarylacetoacetase_C_sf"/>
</dbReference>
<dbReference type="PANTHER" id="PTHR30143">
    <property type="entry name" value="ACID HYDRATASE"/>
    <property type="match status" value="1"/>
</dbReference>
<protein>
    <submittedName>
        <fullName evidence="1">2-keto-4-pentenoate hydratase</fullName>
    </submittedName>
</protein>
<proteinExistence type="predicted"/>
<dbReference type="EMBL" id="JBHUOF010000003">
    <property type="protein sequence ID" value="MFD2798340.1"/>
    <property type="molecule type" value="Genomic_DNA"/>
</dbReference>
<accession>A0ABW5W730</accession>
<sequence>MNGALAPDHIARLATVLDDAAIGGTAIERLPDLDGASPADAYAVQAALVERRLARGERLTGLKMGLTSEAKMTQMGVDAPIWGRLTDAMHIPDGGSVSLAGRIHPRVEPELAFRIGRDASPGDAFADVVDAVAPAVELIDSRYAGFRFTLPDVIADNTSASGYAVGAWRPVPGDLAGLAVTLEIDGAAVHTGSAAAILGDPRRAFDEAVRLADHSGVRLRAGWVLLAGAATPAEPLPAGAGVRAVVETLGSVSFKAQP</sequence>
<dbReference type="Proteomes" id="UP001597478">
    <property type="component" value="Unassembled WGS sequence"/>
</dbReference>
<reference evidence="2" key="1">
    <citation type="journal article" date="2019" name="Int. J. Syst. Evol. Microbiol.">
        <title>The Global Catalogue of Microorganisms (GCM) 10K type strain sequencing project: providing services to taxonomists for standard genome sequencing and annotation.</title>
        <authorList>
            <consortium name="The Broad Institute Genomics Platform"/>
            <consortium name="The Broad Institute Genome Sequencing Center for Infectious Disease"/>
            <person name="Wu L."/>
            <person name="Ma J."/>
        </authorList>
    </citation>
    <scope>NUCLEOTIDE SEQUENCE [LARGE SCALE GENOMIC DNA]</scope>
    <source>
        <strain evidence="2">IBRC-M 10906</strain>
    </source>
</reference>
<gene>
    <name evidence="1" type="ORF">ACFS2C_02905</name>
</gene>
<dbReference type="Gene3D" id="3.90.850.10">
    <property type="entry name" value="Fumarylacetoacetase-like, C-terminal domain"/>
    <property type="match status" value="1"/>
</dbReference>
<dbReference type="SUPFAM" id="SSF56529">
    <property type="entry name" value="FAH"/>
    <property type="match status" value="1"/>
</dbReference>
<evidence type="ECO:0000313" key="1">
    <source>
        <dbReference type="EMBL" id="MFD2798340.1"/>
    </source>
</evidence>
<dbReference type="RefSeq" id="WP_377383890.1">
    <property type="nucleotide sequence ID" value="NZ_JBHSAN010000001.1"/>
</dbReference>
<organism evidence="1 2">
    <name type="scientific">Prauserella oleivorans</name>
    <dbReference type="NCBI Taxonomy" id="1478153"/>
    <lineage>
        <taxon>Bacteria</taxon>
        <taxon>Bacillati</taxon>
        <taxon>Actinomycetota</taxon>
        <taxon>Actinomycetes</taxon>
        <taxon>Pseudonocardiales</taxon>
        <taxon>Pseudonocardiaceae</taxon>
        <taxon>Prauserella</taxon>
    </lineage>
</organism>
<name>A0ABW5W730_9PSEU</name>